<name>A0ABW8AQ16_9ACTN</name>
<accession>A0ABW8AQ16</accession>
<dbReference type="Proteomes" id="UP001612915">
    <property type="component" value="Unassembled WGS sequence"/>
</dbReference>
<comment type="caution">
    <text evidence="1">The sequence shown here is derived from an EMBL/GenBank/DDBJ whole genome shotgun (WGS) entry which is preliminary data.</text>
</comment>
<dbReference type="RefSeq" id="WP_398279957.1">
    <property type="nucleotide sequence ID" value="NZ_JBITLV010000003.1"/>
</dbReference>
<dbReference type="InterPro" id="IPR011009">
    <property type="entry name" value="Kinase-like_dom_sf"/>
</dbReference>
<keyword evidence="2" id="KW-1185">Reference proteome</keyword>
<dbReference type="SUPFAM" id="SSF56112">
    <property type="entry name" value="Protein kinase-like (PK-like)"/>
    <property type="match status" value="1"/>
</dbReference>
<organism evidence="1 2">
    <name type="scientific">Spongisporangium articulatum</name>
    <dbReference type="NCBI Taxonomy" id="3362603"/>
    <lineage>
        <taxon>Bacteria</taxon>
        <taxon>Bacillati</taxon>
        <taxon>Actinomycetota</taxon>
        <taxon>Actinomycetes</taxon>
        <taxon>Kineosporiales</taxon>
        <taxon>Kineosporiaceae</taxon>
        <taxon>Spongisporangium</taxon>
    </lineage>
</organism>
<proteinExistence type="predicted"/>
<reference evidence="1 2" key="1">
    <citation type="submission" date="2024-10" db="EMBL/GenBank/DDBJ databases">
        <title>The Natural Products Discovery Center: Release of the First 8490 Sequenced Strains for Exploring Actinobacteria Biosynthetic Diversity.</title>
        <authorList>
            <person name="Kalkreuter E."/>
            <person name="Kautsar S.A."/>
            <person name="Yang D."/>
            <person name="Bader C.D."/>
            <person name="Teijaro C.N."/>
            <person name="Fluegel L."/>
            <person name="Davis C.M."/>
            <person name="Simpson J.R."/>
            <person name="Lauterbach L."/>
            <person name="Steele A.D."/>
            <person name="Gui C."/>
            <person name="Meng S."/>
            <person name="Li G."/>
            <person name="Viehrig K."/>
            <person name="Ye F."/>
            <person name="Su P."/>
            <person name="Kiefer A.F."/>
            <person name="Nichols A."/>
            <person name="Cepeda A.J."/>
            <person name="Yan W."/>
            <person name="Fan B."/>
            <person name="Jiang Y."/>
            <person name="Adhikari A."/>
            <person name="Zheng C.-J."/>
            <person name="Schuster L."/>
            <person name="Cowan T.M."/>
            <person name="Smanski M.J."/>
            <person name="Chevrette M.G."/>
            <person name="De Carvalho L.P.S."/>
            <person name="Shen B."/>
        </authorList>
    </citation>
    <scope>NUCLEOTIDE SEQUENCE [LARGE SCALE GENOMIC DNA]</scope>
    <source>
        <strain evidence="1 2">NPDC049639</strain>
    </source>
</reference>
<protein>
    <submittedName>
        <fullName evidence="1">Aminoglycoside phosphotransferase</fullName>
    </submittedName>
</protein>
<gene>
    <name evidence="1" type="ORF">ACIB24_11720</name>
</gene>
<evidence type="ECO:0000313" key="1">
    <source>
        <dbReference type="EMBL" id="MFI7587732.1"/>
    </source>
</evidence>
<sequence length="361" mass="39329">MDGLTDLLGGLGLDEIAGRPLDPRSVTVDPVPYTFGSPATGGLFRVAAAGAEGEWRAFVKVLQHLRHWPALQFMPPPVRESFLEFFPWREEVDMWRPAFVDRLPAGLRVPELHRLVELPDDRLAVWAEDVAVDESPWDDERFDRAAYLLAVHNARMADPEVLAACEHEPDYGMRMWVTHALRGQGLAPLADDALWAHPALVAGGDVRSGLQAWAPHVDEVLARLRPLRHGMPHGDASPQNLLVPADGSAEFVMIDVSFQTPAPLGSDLSQLVVGLAHAGLLPAARLPQVEQVVLEAYARGLEAEGLEPGADDVPLAYAATLLLRSGFTALPYEALERADPATVAARLDLTRFILGAADRHL</sequence>
<evidence type="ECO:0000313" key="2">
    <source>
        <dbReference type="Proteomes" id="UP001612915"/>
    </source>
</evidence>
<dbReference type="EMBL" id="JBITLV010000003">
    <property type="protein sequence ID" value="MFI7587732.1"/>
    <property type="molecule type" value="Genomic_DNA"/>
</dbReference>